<keyword evidence="15" id="KW-1185">Reference proteome</keyword>
<dbReference type="GO" id="GO:0006235">
    <property type="term" value="P:dTTP biosynthetic process"/>
    <property type="evidence" value="ECO:0007669"/>
    <property type="project" value="UniProtKB-UniRule"/>
</dbReference>
<dbReference type="GO" id="GO:0004798">
    <property type="term" value="F:dTMP kinase activity"/>
    <property type="evidence" value="ECO:0007669"/>
    <property type="project" value="UniProtKB-UniRule"/>
</dbReference>
<evidence type="ECO:0000256" key="9">
    <source>
        <dbReference type="ARBA" id="ARBA00029962"/>
    </source>
</evidence>
<evidence type="ECO:0000256" key="11">
    <source>
        <dbReference type="ARBA" id="ARBA00057735"/>
    </source>
</evidence>
<keyword evidence="8 12" id="KW-0067">ATP-binding</keyword>
<keyword evidence="4 12" id="KW-0808">Transferase</keyword>
<evidence type="ECO:0000256" key="7">
    <source>
        <dbReference type="ARBA" id="ARBA00022777"/>
    </source>
</evidence>
<dbReference type="FunFam" id="3.40.50.300:FF:000225">
    <property type="entry name" value="Thymidylate kinase"/>
    <property type="match status" value="1"/>
</dbReference>
<evidence type="ECO:0000256" key="1">
    <source>
        <dbReference type="ARBA" id="ARBA00009776"/>
    </source>
</evidence>
<organism evidence="14 15">
    <name type="scientific">Peredibacter starrii</name>
    <dbReference type="NCBI Taxonomy" id="28202"/>
    <lineage>
        <taxon>Bacteria</taxon>
        <taxon>Pseudomonadati</taxon>
        <taxon>Bdellovibrionota</taxon>
        <taxon>Bacteriovoracia</taxon>
        <taxon>Bacteriovoracales</taxon>
        <taxon>Bacteriovoracaceae</taxon>
        <taxon>Peredibacter</taxon>
    </lineage>
</organism>
<dbReference type="GO" id="GO:0005524">
    <property type="term" value="F:ATP binding"/>
    <property type="evidence" value="ECO:0007669"/>
    <property type="project" value="UniProtKB-UniRule"/>
</dbReference>
<dbReference type="AlphaFoldDB" id="A0AAX4HKB2"/>
<feature type="domain" description="Thymidylate kinase-like" evidence="13">
    <location>
        <begin position="26"/>
        <end position="216"/>
    </location>
</feature>
<dbReference type="SUPFAM" id="SSF52540">
    <property type="entry name" value="P-loop containing nucleoside triphosphate hydrolases"/>
    <property type="match status" value="1"/>
</dbReference>
<dbReference type="Pfam" id="PF02223">
    <property type="entry name" value="Thymidylate_kin"/>
    <property type="match status" value="1"/>
</dbReference>
<dbReference type="KEGG" id="psti:SOO65_13240"/>
<dbReference type="GO" id="GO:0005829">
    <property type="term" value="C:cytosol"/>
    <property type="evidence" value="ECO:0007669"/>
    <property type="project" value="TreeGrafter"/>
</dbReference>
<dbReference type="GO" id="GO:0006233">
    <property type="term" value="P:dTDP biosynthetic process"/>
    <property type="evidence" value="ECO:0007669"/>
    <property type="project" value="InterPro"/>
</dbReference>
<dbReference type="InterPro" id="IPR018094">
    <property type="entry name" value="Thymidylate_kinase"/>
</dbReference>
<evidence type="ECO:0000256" key="2">
    <source>
        <dbReference type="ARBA" id="ARBA00012980"/>
    </source>
</evidence>
<keyword evidence="6 12" id="KW-0547">Nucleotide-binding</keyword>
<dbReference type="GO" id="GO:0006227">
    <property type="term" value="P:dUDP biosynthetic process"/>
    <property type="evidence" value="ECO:0007669"/>
    <property type="project" value="TreeGrafter"/>
</dbReference>
<dbReference type="CDD" id="cd01672">
    <property type="entry name" value="TMPK"/>
    <property type="match status" value="1"/>
</dbReference>
<keyword evidence="5 12" id="KW-0545">Nucleotide biosynthesis</keyword>
<dbReference type="NCBIfam" id="TIGR00041">
    <property type="entry name" value="DTMP_kinase"/>
    <property type="match status" value="1"/>
</dbReference>
<evidence type="ECO:0000256" key="4">
    <source>
        <dbReference type="ARBA" id="ARBA00022679"/>
    </source>
</evidence>
<name>A0AAX4HKB2_9BACT</name>
<dbReference type="InterPro" id="IPR018095">
    <property type="entry name" value="Thymidylate_kin_CS"/>
</dbReference>
<gene>
    <name evidence="12 14" type="primary">tmk</name>
    <name evidence="14" type="ORF">SOO65_13240</name>
</gene>
<evidence type="ECO:0000313" key="15">
    <source>
        <dbReference type="Proteomes" id="UP001324634"/>
    </source>
</evidence>
<evidence type="ECO:0000259" key="13">
    <source>
        <dbReference type="Pfam" id="PF02223"/>
    </source>
</evidence>
<comment type="function">
    <text evidence="11 12">Phosphorylation of dTMP to form dTDP in both de novo and salvage pathways of dTTP synthesis.</text>
</comment>
<dbReference type="RefSeq" id="WP_321390749.1">
    <property type="nucleotide sequence ID" value="NZ_CP139487.1"/>
</dbReference>
<dbReference type="HAMAP" id="MF_00165">
    <property type="entry name" value="Thymidylate_kinase"/>
    <property type="match status" value="1"/>
</dbReference>
<evidence type="ECO:0000256" key="3">
    <source>
        <dbReference type="ARBA" id="ARBA00017144"/>
    </source>
</evidence>
<comment type="catalytic activity">
    <reaction evidence="10 12">
        <text>dTMP + ATP = dTDP + ADP</text>
        <dbReference type="Rhea" id="RHEA:13517"/>
        <dbReference type="ChEBI" id="CHEBI:30616"/>
        <dbReference type="ChEBI" id="CHEBI:58369"/>
        <dbReference type="ChEBI" id="CHEBI:63528"/>
        <dbReference type="ChEBI" id="CHEBI:456216"/>
        <dbReference type="EC" id="2.7.4.9"/>
    </reaction>
</comment>
<dbReference type="PANTHER" id="PTHR10344">
    <property type="entry name" value="THYMIDYLATE KINASE"/>
    <property type="match status" value="1"/>
</dbReference>
<reference evidence="14 15" key="1">
    <citation type="submission" date="2023-11" db="EMBL/GenBank/DDBJ databases">
        <title>Peredibacter starrii A3.12.</title>
        <authorList>
            <person name="Mitchell R.J."/>
        </authorList>
    </citation>
    <scope>NUCLEOTIDE SEQUENCE [LARGE SCALE GENOMIC DNA]</scope>
    <source>
        <strain evidence="14 15">A3.12</strain>
    </source>
</reference>
<dbReference type="EMBL" id="CP139487">
    <property type="protein sequence ID" value="WPU63653.1"/>
    <property type="molecule type" value="Genomic_DNA"/>
</dbReference>
<evidence type="ECO:0000256" key="6">
    <source>
        <dbReference type="ARBA" id="ARBA00022741"/>
    </source>
</evidence>
<comment type="similarity">
    <text evidence="1 12">Belongs to the thymidylate kinase family.</text>
</comment>
<dbReference type="PROSITE" id="PS01331">
    <property type="entry name" value="THYMIDYLATE_KINASE"/>
    <property type="match status" value="1"/>
</dbReference>
<evidence type="ECO:0000256" key="12">
    <source>
        <dbReference type="HAMAP-Rule" id="MF_00165"/>
    </source>
</evidence>
<dbReference type="InterPro" id="IPR039430">
    <property type="entry name" value="Thymidylate_kin-like_dom"/>
</dbReference>
<dbReference type="InterPro" id="IPR027417">
    <property type="entry name" value="P-loop_NTPase"/>
</dbReference>
<proteinExistence type="inferred from homology"/>
<sequence length="225" mass="25830">MKTQALNHIKSQYRNPETPGSFFLSLEGIEGSGKTTQIKEIEAYCQKKGLRVVTLREPGGTIFGEKLREAILKSESPLHPLAECHLFLASRAQLLKEKILPFLLEPKSVVILDRYIDSTLAYQGKARKLGYETVLTLHQYDPLNLLPHRTYFLDISLETSMERQKARGNEKDYFESEKNEFYQNLVDGYRDLSEIFPERIMKIDASKTPSEVTALIIKDLEKFLS</sequence>
<keyword evidence="7 12" id="KW-0418">Kinase</keyword>
<evidence type="ECO:0000313" key="14">
    <source>
        <dbReference type="EMBL" id="WPU63653.1"/>
    </source>
</evidence>
<accession>A0AAX4HKB2</accession>
<evidence type="ECO:0000256" key="8">
    <source>
        <dbReference type="ARBA" id="ARBA00022840"/>
    </source>
</evidence>
<feature type="binding site" evidence="12">
    <location>
        <begin position="28"/>
        <end position="35"/>
    </location>
    <ligand>
        <name>ATP</name>
        <dbReference type="ChEBI" id="CHEBI:30616"/>
    </ligand>
</feature>
<protein>
    <recommendedName>
        <fullName evidence="3 12">Thymidylate kinase</fullName>
        <ecNumber evidence="2 12">2.7.4.9</ecNumber>
    </recommendedName>
    <alternativeName>
        <fullName evidence="9 12">dTMP kinase</fullName>
    </alternativeName>
</protein>
<evidence type="ECO:0000256" key="10">
    <source>
        <dbReference type="ARBA" id="ARBA00048743"/>
    </source>
</evidence>
<dbReference type="PANTHER" id="PTHR10344:SF4">
    <property type="entry name" value="UMP-CMP KINASE 2, MITOCHONDRIAL"/>
    <property type="match status" value="1"/>
</dbReference>
<dbReference type="Gene3D" id="3.40.50.300">
    <property type="entry name" value="P-loop containing nucleotide triphosphate hydrolases"/>
    <property type="match status" value="1"/>
</dbReference>
<evidence type="ECO:0000256" key="5">
    <source>
        <dbReference type="ARBA" id="ARBA00022727"/>
    </source>
</evidence>
<dbReference type="Proteomes" id="UP001324634">
    <property type="component" value="Chromosome"/>
</dbReference>
<dbReference type="EC" id="2.7.4.9" evidence="2 12"/>